<evidence type="ECO:0000313" key="2">
    <source>
        <dbReference type="Proteomes" id="UP000318413"/>
    </source>
</evidence>
<reference evidence="1 2" key="1">
    <citation type="journal article" date="2019" name="Environ. Microbiol.">
        <title>Species interactions and distinct microbial communities in high Arctic permafrost affected cryosols are associated with the CH4 and CO2 gas fluxes.</title>
        <authorList>
            <person name="Altshuler I."/>
            <person name="Hamel J."/>
            <person name="Turney S."/>
            <person name="Magnuson E."/>
            <person name="Levesque R."/>
            <person name="Greer C."/>
            <person name="Whyte L.G."/>
        </authorList>
    </citation>
    <scope>NUCLEOTIDE SEQUENCE [LARGE SCALE GENOMIC DNA]</scope>
    <source>
        <strain evidence="1 2">S5.1</strain>
    </source>
</reference>
<comment type="caution">
    <text evidence="1">The sequence shown here is derived from an EMBL/GenBank/DDBJ whole genome shotgun (WGS) entry which is preliminary data.</text>
</comment>
<dbReference type="RefSeq" id="WP_140867682.1">
    <property type="nucleotide sequence ID" value="NZ_RCZK01000002.1"/>
</dbReference>
<protein>
    <submittedName>
        <fullName evidence="1">Phage tail protein</fullName>
    </submittedName>
</protein>
<sequence>MIKPDGLARLLLASVPALATDPTRLQLFVDKGNIAARRGATLGYEERYTLSIVVQEFAGDVDTLFVPILAWVAEQQPDLLDRGQPFTFSAEVLDDDRCDIEIAIELSELVLVAAKPGGGFTTTRVDQRQVGIDEFPGVCGASLWQLFLRDELVAQTTDPDALAILAA</sequence>
<dbReference type="AlphaFoldDB" id="A0A502CN95"/>
<organism evidence="1 2">
    <name type="scientific">Sphingomonas oligophenolica</name>
    <dbReference type="NCBI Taxonomy" id="301154"/>
    <lineage>
        <taxon>Bacteria</taxon>
        <taxon>Pseudomonadati</taxon>
        <taxon>Pseudomonadota</taxon>
        <taxon>Alphaproteobacteria</taxon>
        <taxon>Sphingomonadales</taxon>
        <taxon>Sphingomonadaceae</taxon>
        <taxon>Sphingomonas</taxon>
    </lineage>
</organism>
<accession>A0A502CN95</accession>
<keyword evidence="2" id="KW-1185">Reference proteome</keyword>
<dbReference type="Pfam" id="PF06891">
    <property type="entry name" value="P2_Phage_GpR"/>
    <property type="match status" value="1"/>
</dbReference>
<name>A0A502CN95_9SPHN</name>
<dbReference type="EMBL" id="RCZK01000002">
    <property type="protein sequence ID" value="TPG14358.1"/>
    <property type="molecule type" value="Genomic_DNA"/>
</dbReference>
<evidence type="ECO:0000313" key="1">
    <source>
        <dbReference type="EMBL" id="TPG14358.1"/>
    </source>
</evidence>
<proteinExistence type="predicted"/>
<gene>
    <name evidence="1" type="ORF">EAH84_03355</name>
</gene>
<dbReference type="OrthoDB" id="8564199at2"/>
<dbReference type="InterPro" id="IPR009678">
    <property type="entry name" value="Phage_tail_completion_R"/>
</dbReference>
<dbReference type="Proteomes" id="UP000318413">
    <property type="component" value="Unassembled WGS sequence"/>
</dbReference>